<evidence type="ECO:0008006" key="3">
    <source>
        <dbReference type="Google" id="ProtNLM"/>
    </source>
</evidence>
<keyword evidence="2" id="KW-1185">Reference proteome</keyword>
<dbReference type="eggNOG" id="ENOG5032YXM">
    <property type="taxonomic scope" value="Bacteria"/>
</dbReference>
<accession>E7G712</accession>
<dbReference type="AlphaFoldDB" id="E7G712"/>
<dbReference type="STRING" id="100884.GCA_000269565_01162"/>
<name>E7G712_9FIRM</name>
<dbReference type="InterPro" id="IPR025355">
    <property type="entry name" value="DUF4259"/>
</dbReference>
<comment type="caution">
    <text evidence="1">The sequence shown here is derived from an EMBL/GenBank/DDBJ whole genome shotgun (WGS) entry which is preliminary data.</text>
</comment>
<dbReference type="RefSeq" id="WP_008787666.1">
    <property type="nucleotide sequence ID" value="NZ_AKCB01000001.1"/>
</dbReference>
<evidence type="ECO:0000313" key="1">
    <source>
        <dbReference type="EMBL" id="EFW06318.1"/>
    </source>
</evidence>
<dbReference type="Pfam" id="PF14078">
    <property type="entry name" value="DUF4259"/>
    <property type="match status" value="1"/>
</dbReference>
<gene>
    <name evidence="1" type="ORF">HMPREF9488_00550</name>
</gene>
<proteinExistence type="predicted"/>
<reference evidence="1 2" key="1">
    <citation type="submission" date="2010-12" db="EMBL/GenBank/DDBJ databases">
        <title>The Genome Sequence of Coprobacillus sp. strain 29_1.</title>
        <authorList>
            <consortium name="The Broad Institute Genome Sequencing Platform"/>
            <person name="Earl A."/>
            <person name="Ward D."/>
            <person name="Feldgarden M."/>
            <person name="Gevers D."/>
            <person name="Daigneault M."/>
            <person name="Sibley C.D."/>
            <person name="White A."/>
            <person name="Strauss J."/>
            <person name="Allen-Vercoe E."/>
            <person name="Young S.K."/>
            <person name="Zeng Q."/>
            <person name="Gargeya S."/>
            <person name="Fitzgerald M."/>
            <person name="Haas B."/>
            <person name="Abouelleil A."/>
            <person name="Alvarado L."/>
            <person name="Arachchi H.M."/>
            <person name="Berlin A."/>
            <person name="Brown A."/>
            <person name="Chapman S.B."/>
            <person name="Chen Z."/>
            <person name="Dunbar C."/>
            <person name="Freedman E."/>
            <person name="Gearin G."/>
            <person name="Gellesch M."/>
            <person name="Goldberg J."/>
            <person name="Griggs A."/>
            <person name="Gujja S."/>
            <person name="Heilman E."/>
            <person name="Heiman D."/>
            <person name="Howarth C."/>
            <person name="Larson L."/>
            <person name="Lui A."/>
            <person name="MacDonald P.J.P."/>
            <person name="Mehta T."/>
            <person name="Montmayeur A."/>
            <person name="Murphy C."/>
            <person name="Neiman D."/>
            <person name="Pearson M."/>
            <person name="Priest M."/>
            <person name="Roberts A."/>
            <person name="Saif S."/>
            <person name="Shea T."/>
            <person name="Shenoy N."/>
            <person name="Sisk P."/>
            <person name="Stolte C."/>
            <person name="Sykes S."/>
            <person name="White J."/>
            <person name="Yandava C."/>
            <person name="Nusbaum C."/>
            <person name="Birren B."/>
        </authorList>
    </citation>
    <scope>NUCLEOTIDE SEQUENCE [LARGE SCALE GENOMIC DNA]</scope>
    <source>
        <strain evidence="1 2">29_1</strain>
    </source>
</reference>
<protein>
    <recommendedName>
        <fullName evidence="3">DUF4259 domain-containing protein</fullName>
    </recommendedName>
</protein>
<dbReference type="GeneID" id="78229043"/>
<dbReference type="EMBL" id="ADKX01000007">
    <property type="protein sequence ID" value="EFW06318.1"/>
    <property type="molecule type" value="Genomic_DNA"/>
</dbReference>
<organism evidence="1 2">
    <name type="scientific">Coprobacillus cateniformis</name>
    <dbReference type="NCBI Taxonomy" id="100884"/>
    <lineage>
        <taxon>Bacteria</taxon>
        <taxon>Bacillati</taxon>
        <taxon>Bacillota</taxon>
        <taxon>Erysipelotrichia</taxon>
        <taxon>Erysipelotrichales</taxon>
        <taxon>Coprobacillaceae</taxon>
        <taxon>Coprobacillus</taxon>
    </lineage>
</organism>
<evidence type="ECO:0000313" key="2">
    <source>
        <dbReference type="Proteomes" id="UP000003157"/>
    </source>
</evidence>
<dbReference type="HOGENOM" id="CLU_128239_1_0_9"/>
<dbReference type="Proteomes" id="UP000003157">
    <property type="component" value="Unassembled WGS sequence"/>
</dbReference>
<sequence length="134" mass="15485">MGAWDYGVFDDDTAYDALDDLKESANIVIDMEKYFNEVIKTDYVDYDKGHYALVSAAVIDSVINGTSYRCDDSYSEWIETLNEFDLTPLKQKAIQAIDSVLSHHSELNELWAENEELYTSWRNDKLGIQKRLIK</sequence>
<dbReference type="OrthoDB" id="1654739at2"/>